<feature type="transmembrane region" description="Helical" evidence="4">
    <location>
        <begin position="48"/>
        <end position="69"/>
    </location>
</feature>
<evidence type="ECO:0000256" key="3">
    <source>
        <dbReference type="ARBA" id="ARBA00034247"/>
    </source>
</evidence>
<feature type="domain" description="PAC" evidence="6">
    <location>
        <begin position="262"/>
        <end position="314"/>
    </location>
</feature>
<comment type="cofactor">
    <cofactor evidence="1">
        <name>Mg(2+)</name>
        <dbReference type="ChEBI" id="CHEBI:18420"/>
    </cofactor>
</comment>
<reference evidence="9" key="1">
    <citation type="submission" date="2017-01" db="EMBL/GenBank/DDBJ databases">
        <authorList>
            <person name="Varghese N."/>
            <person name="Submissions S."/>
        </authorList>
    </citation>
    <scope>NUCLEOTIDE SEQUENCE [LARGE SCALE GENOMIC DNA]</scope>
    <source>
        <strain evidence="9">DSM 22306</strain>
    </source>
</reference>
<evidence type="ECO:0000256" key="2">
    <source>
        <dbReference type="ARBA" id="ARBA00012528"/>
    </source>
</evidence>
<gene>
    <name evidence="8" type="ORF">SAMN05421760_101267</name>
</gene>
<feature type="transmembrane region" description="Helical" evidence="4">
    <location>
        <begin position="81"/>
        <end position="98"/>
    </location>
</feature>
<dbReference type="InterPro" id="IPR001610">
    <property type="entry name" value="PAC"/>
</dbReference>
<dbReference type="STRING" id="619304.SAMN05421760_101267"/>
<dbReference type="Gene3D" id="3.30.70.270">
    <property type="match status" value="1"/>
</dbReference>
<dbReference type="InterPro" id="IPR050469">
    <property type="entry name" value="Diguanylate_Cyclase"/>
</dbReference>
<keyword evidence="9" id="KW-1185">Reference proteome</keyword>
<dbReference type="InterPro" id="IPR000014">
    <property type="entry name" value="PAS"/>
</dbReference>
<name>A0A1N7IXI6_9GAMM</name>
<dbReference type="CDD" id="cd00130">
    <property type="entry name" value="PAS"/>
    <property type="match status" value="1"/>
</dbReference>
<evidence type="ECO:0000259" key="6">
    <source>
        <dbReference type="PROSITE" id="PS50113"/>
    </source>
</evidence>
<dbReference type="EC" id="2.7.7.65" evidence="2"/>
<dbReference type="PROSITE" id="PS50887">
    <property type="entry name" value="GGDEF"/>
    <property type="match status" value="1"/>
</dbReference>
<dbReference type="EMBL" id="FTOE01000001">
    <property type="protein sequence ID" value="SIS41706.1"/>
    <property type="molecule type" value="Genomic_DNA"/>
</dbReference>
<keyword evidence="4" id="KW-0812">Transmembrane</keyword>
<dbReference type="Gene3D" id="3.30.450.20">
    <property type="entry name" value="PAS domain"/>
    <property type="match status" value="1"/>
</dbReference>
<dbReference type="PANTHER" id="PTHR45138:SF9">
    <property type="entry name" value="DIGUANYLATE CYCLASE DGCM-RELATED"/>
    <property type="match status" value="1"/>
</dbReference>
<feature type="transmembrane region" description="Helical" evidence="4">
    <location>
        <begin position="156"/>
        <end position="177"/>
    </location>
</feature>
<dbReference type="InterPro" id="IPR043128">
    <property type="entry name" value="Rev_trsase/Diguanyl_cyclase"/>
</dbReference>
<dbReference type="Pfam" id="PF00990">
    <property type="entry name" value="GGDEF"/>
    <property type="match status" value="1"/>
</dbReference>
<dbReference type="SUPFAM" id="SSF55785">
    <property type="entry name" value="PYP-like sensor domain (PAS domain)"/>
    <property type="match status" value="1"/>
</dbReference>
<feature type="domain" description="GGDEF" evidence="7">
    <location>
        <begin position="342"/>
        <end position="468"/>
    </location>
</feature>
<dbReference type="InterPro" id="IPR000160">
    <property type="entry name" value="GGDEF_dom"/>
</dbReference>
<dbReference type="InterPro" id="IPR035965">
    <property type="entry name" value="PAS-like_dom_sf"/>
</dbReference>
<dbReference type="Proteomes" id="UP000185999">
    <property type="component" value="Unassembled WGS sequence"/>
</dbReference>
<evidence type="ECO:0000259" key="5">
    <source>
        <dbReference type="PROSITE" id="PS50112"/>
    </source>
</evidence>
<dbReference type="NCBIfam" id="TIGR00229">
    <property type="entry name" value="sensory_box"/>
    <property type="match status" value="1"/>
</dbReference>
<dbReference type="SMART" id="SM00086">
    <property type="entry name" value="PAC"/>
    <property type="match status" value="1"/>
</dbReference>
<proteinExistence type="predicted"/>
<dbReference type="Pfam" id="PF13426">
    <property type="entry name" value="PAS_9"/>
    <property type="match status" value="1"/>
</dbReference>
<keyword evidence="4" id="KW-1133">Transmembrane helix</keyword>
<feature type="domain" description="PAS" evidence="5">
    <location>
        <begin position="204"/>
        <end position="234"/>
    </location>
</feature>
<dbReference type="NCBIfam" id="TIGR00254">
    <property type="entry name" value="GGDEF"/>
    <property type="match status" value="1"/>
</dbReference>
<keyword evidence="4" id="KW-0472">Membrane</keyword>
<dbReference type="CDD" id="cd01949">
    <property type="entry name" value="GGDEF"/>
    <property type="match status" value="1"/>
</dbReference>
<dbReference type="InterPro" id="IPR048435">
    <property type="entry name" value="MASE6"/>
</dbReference>
<comment type="catalytic activity">
    <reaction evidence="3">
        <text>2 GTP = 3',3'-c-di-GMP + 2 diphosphate</text>
        <dbReference type="Rhea" id="RHEA:24898"/>
        <dbReference type="ChEBI" id="CHEBI:33019"/>
        <dbReference type="ChEBI" id="CHEBI:37565"/>
        <dbReference type="ChEBI" id="CHEBI:58805"/>
        <dbReference type="EC" id="2.7.7.65"/>
    </reaction>
</comment>
<evidence type="ECO:0000256" key="4">
    <source>
        <dbReference type="SAM" id="Phobius"/>
    </source>
</evidence>
<evidence type="ECO:0000259" key="7">
    <source>
        <dbReference type="PROSITE" id="PS50887"/>
    </source>
</evidence>
<dbReference type="InterPro" id="IPR029787">
    <property type="entry name" value="Nucleotide_cyclase"/>
</dbReference>
<dbReference type="GO" id="GO:0052621">
    <property type="term" value="F:diguanylate cyclase activity"/>
    <property type="evidence" value="ECO:0007669"/>
    <property type="project" value="UniProtKB-EC"/>
</dbReference>
<evidence type="ECO:0000313" key="8">
    <source>
        <dbReference type="EMBL" id="SIS41706.1"/>
    </source>
</evidence>
<evidence type="ECO:0000313" key="9">
    <source>
        <dbReference type="Proteomes" id="UP000185999"/>
    </source>
</evidence>
<sequence>MWKRFVSNNFKFSIHDAQFHRVYIINISILLISITLFFFSVYNFIVVGYYMLASIELAILLLFIVLLGYFHKTSNIRMTSYGILILLYIILAVFIGIIEHREYALYWLTVFPPMAIFLLGYKRGLITSGLFFGYFLAFMLQRYSHWEATIFTDTSIVNIVFASTFLTLLIAYFDLSLEKVSRALTQKTRELEEEQVMLDKHVIIFTFDLEGIITSASKAFYDISGYRKDTLIGQGCHIKHHFEMSSDLFQNLWSTISQGGVWNSEVKSHKKDGSDYWMLASIEPIRNVDGKHINYRVIAEDITDKKRIEKFAISDYLTKLNNRVKLDEELLKEIKRANRYKTPLSVIMLDIDYFKKVNDSYGHQMGDIVLQQIAHILRDNTRAVDTVGRWGGEEFLIVAPSTSLASAVQLAEIIRAVIENHTFDIMDSQTASFGVASHQSDDTLETLTARADKALYRAKNNGRNRVEA</sequence>
<dbReference type="InterPro" id="IPR000700">
    <property type="entry name" value="PAS-assoc_C"/>
</dbReference>
<dbReference type="PANTHER" id="PTHR45138">
    <property type="entry name" value="REGULATORY COMPONENTS OF SENSORY TRANSDUCTION SYSTEM"/>
    <property type="match status" value="1"/>
</dbReference>
<evidence type="ECO:0000256" key="1">
    <source>
        <dbReference type="ARBA" id="ARBA00001946"/>
    </source>
</evidence>
<dbReference type="PROSITE" id="PS50112">
    <property type="entry name" value="PAS"/>
    <property type="match status" value="1"/>
</dbReference>
<feature type="transmembrane region" description="Helical" evidence="4">
    <location>
        <begin position="21"/>
        <end position="42"/>
    </location>
</feature>
<dbReference type="SMART" id="SM00267">
    <property type="entry name" value="GGDEF"/>
    <property type="match status" value="1"/>
</dbReference>
<dbReference type="AlphaFoldDB" id="A0A1N7IXI6"/>
<protein>
    <recommendedName>
        <fullName evidence="2">diguanylate cyclase</fullName>
        <ecNumber evidence="2">2.7.7.65</ecNumber>
    </recommendedName>
</protein>
<dbReference type="FunFam" id="3.30.70.270:FF:000001">
    <property type="entry name" value="Diguanylate cyclase domain protein"/>
    <property type="match status" value="1"/>
</dbReference>
<dbReference type="SUPFAM" id="SSF55073">
    <property type="entry name" value="Nucleotide cyclase"/>
    <property type="match status" value="1"/>
</dbReference>
<dbReference type="PROSITE" id="PS50113">
    <property type="entry name" value="PAC"/>
    <property type="match status" value="1"/>
</dbReference>
<organism evidence="8 9">
    <name type="scientific">Neptunomonas antarctica</name>
    <dbReference type="NCBI Taxonomy" id="619304"/>
    <lineage>
        <taxon>Bacteria</taxon>
        <taxon>Pseudomonadati</taxon>
        <taxon>Pseudomonadota</taxon>
        <taxon>Gammaproteobacteria</taxon>
        <taxon>Oceanospirillales</taxon>
        <taxon>Oceanospirillaceae</taxon>
        <taxon>Neptunomonas</taxon>
    </lineage>
</organism>
<dbReference type="Pfam" id="PF20966">
    <property type="entry name" value="MASE6"/>
    <property type="match status" value="1"/>
</dbReference>
<accession>A0A1N7IXI6</accession>